<evidence type="ECO:0000313" key="2">
    <source>
        <dbReference type="EMBL" id="MCF2525672.1"/>
    </source>
</evidence>
<dbReference type="PANTHER" id="PTHR33993">
    <property type="entry name" value="GLYOXALASE-RELATED"/>
    <property type="match status" value="1"/>
</dbReference>
<dbReference type="Proteomes" id="UP001165378">
    <property type="component" value="Unassembled WGS sequence"/>
</dbReference>
<dbReference type="InterPro" id="IPR029068">
    <property type="entry name" value="Glyas_Bleomycin-R_OHBP_Dase"/>
</dbReference>
<dbReference type="AlphaFoldDB" id="A0AA41PWB2"/>
<evidence type="ECO:0000313" key="3">
    <source>
        <dbReference type="Proteomes" id="UP001165378"/>
    </source>
</evidence>
<dbReference type="PANTHER" id="PTHR33993:SF14">
    <property type="entry name" value="GB|AAF24581.1"/>
    <property type="match status" value="1"/>
</dbReference>
<proteinExistence type="predicted"/>
<reference evidence="2" key="1">
    <citation type="submission" date="2022-01" db="EMBL/GenBank/DDBJ databases">
        <title>Genome-Based Taxonomic Classification of the Phylum Actinobacteria.</title>
        <authorList>
            <person name="Gao Y."/>
        </authorList>
    </citation>
    <scope>NUCLEOTIDE SEQUENCE</scope>
    <source>
        <strain evidence="2">KLBMP 8922</strain>
    </source>
</reference>
<feature type="domain" description="VOC" evidence="1">
    <location>
        <begin position="10"/>
        <end position="124"/>
    </location>
</feature>
<feature type="domain" description="VOC" evidence="1">
    <location>
        <begin position="138"/>
        <end position="262"/>
    </location>
</feature>
<dbReference type="CDD" id="cd07247">
    <property type="entry name" value="SgaA_N_like"/>
    <property type="match status" value="2"/>
</dbReference>
<dbReference type="SUPFAM" id="SSF54593">
    <property type="entry name" value="Glyoxalase/Bleomycin resistance protein/Dihydroxybiphenyl dioxygenase"/>
    <property type="match status" value="2"/>
</dbReference>
<gene>
    <name evidence="2" type="ORF">LZ495_00320</name>
</gene>
<dbReference type="InterPro" id="IPR037523">
    <property type="entry name" value="VOC_core"/>
</dbReference>
<dbReference type="InterPro" id="IPR052164">
    <property type="entry name" value="Anthracycline_SecMetBiosynth"/>
</dbReference>
<dbReference type="EMBL" id="JAKFHA010000001">
    <property type="protein sequence ID" value="MCF2525672.1"/>
    <property type="molecule type" value="Genomic_DNA"/>
</dbReference>
<comment type="caution">
    <text evidence="2">The sequence shown here is derived from an EMBL/GenBank/DDBJ whole genome shotgun (WGS) entry which is preliminary data.</text>
</comment>
<dbReference type="InterPro" id="IPR004360">
    <property type="entry name" value="Glyas_Fos-R_dOase_dom"/>
</dbReference>
<keyword evidence="3" id="KW-1185">Reference proteome</keyword>
<sequence length="271" mass="28405">MLTTRFTPGSPIWLELSTLDVDASVHFYQALFDWDFQPLGPEFGGYGTFVTGGRSAAALYPCTAGDDEFPCWTLYFHTADAEALAKAVEGAGGTVRRAPEDVFTNGREAHFVDPSGVRFAAWQPGDTKGLEVVNEVGSLAWTELLTDDAAKAEAFYTAVFAWRFQAVPMAGGAEYTVITPAAQDEGGETGGLVGVDPASDMPGHDAAPSWYPYFEVADCDAAVARAVAAGGSVVVPAMDLDGVGRMAMIADPAGVRCQVITSAVPAPPLPA</sequence>
<name>A0AA41PWB2_9ACTN</name>
<accession>A0AA41PWB2</accession>
<dbReference type="Pfam" id="PF00903">
    <property type="entry name" value="Glyoxalase"/>
    <property type="match status" value="2"/>
</dbReference>
<evidence type="ECO:0000259" key="1">
    <source>
        <dbReference type="PROSITE" id="PS51819"/>
    </source>
</evidence>
<dbReference type="PROSITE" id="PS51819">
    <property type="entry name" value="VOC"/>
    <property type="match status" value="2"/>
</dbReference>
<dbReference type="RefSeq" id="WP_235049704.1">
    <property type="nucleotide sequence ID" value="NZ_JAKFHA010000001.1"/>
</dbReference>
<protein>
    <submittedName>
        <fullName evidence="2">VOC family protein</fullName>
    </submittedName>
</protein>
<organism evidence="2 3">
    <name type="scientific">Yinghuangia soli</name>
    <dbReference type="NCBI Taxonomy" id="2908204"/>
    <lineage>
        <taxon>Bacteria</taxon>
        <taxon>Bacillati</taxon>
        <taxon>Actinomycetota</taxon>
        <taxon>Actinomycetes</taxon>
        <taxon>Kitasatosporales</taxon>
        <taxon>Streptomycetaceae</taxon>
        <taxon>Yinghuangia</taxon>
    </lineage>
</organism>
<dbReference type="Gene3D" id="3.10.180.10">
    <property type="entry name" value="2,3-Dihydroxybiphenyl 1,2-Dioxygenase, domain 1"/>
    <property type="match status" value="2"/>
</dbReference>